<dbReference type="RefSeq" id="WP_088527753.1">
    <property type="nucleotide sequence ID" value="NZ_NGUO01000011.1"/>
</dbReference>
<organism evidence="2 3">
    <name type="scientific">Polynucleobacter aenigmaticus</name>
    <dbReference type="NCBI Taxonomy" id="1743164"/>
    <lineage>
        <taxon>Bacteria</taxon>
        <taxon>Pseudomonadati</taxon>
        <taxon>Pseudomonadota</taxon>
        <taxon>Betaproteobacteria</taxon>
        <taxon>Burkholderiales</taxon>
        <taxon>Burkholderiaceae</taxon>
        <taxon>Polynucleobacter</taxon>
    </lineage>
</organism>
<evidence type="ECO:0000313" key="2">
    <source>
        <dbReference type="EMBL" id="OWS71346.1"/>
    </source>
</evidence>
<accession>A0A254Q1E0</accession>
<proteinExistence type="predicted"/>
<evidence type="ECO:0000256" key="1">
    <source>
        <dbReference type="SAM" id="MobiDB-lite"/>
    </source>
</evidence>
<dbReference type="EMBL" id="NGUO01000011">
    <property type="protein sequence ID" value="OWS71346.1"/>
    <property type="molecule type" value="Genomic_DNA"/>
</dbReference>
<dbReference type="AlphaFoldDB" id="A0A254Q1E0"/>
<feature type="compositionally biased region" description="Polar residues" evidence="1">
    <location>
        <begin position="48"/>
        <end position="59"/>
    </location>
</feature>
<protein>
    <submittedName>
        <fullName evidence="2">Uncharacterized protein</fullName>
    </submittedName>
</protein>
<feature type="compositionally biased region" description="Basic residues" evidence="1">
    <location>
        <begin position="28"/>
        <end position="42"/>
    </location>
</feature>
<keyword evidence="3" id="KW-1185">Reference proteome</keyword>
<dbReference type="Proteomes" id="UP000198104">
    <property type="component" value="Unassembled WGS sequence"/>
</dbReference>
<dbReference type="OrthoDB" id="886643at2"/>
<name>A0A254Q1E0_9BURK</name>
<gene>
    <name evidence="2" type="ORF">CBI30_07885</name>
</gene>
<evidence type="ECO:0000313" key="3">
    <source>
        <dbReference type="Proteomes" id="UP000198104"/>
    </source>
</evidence>
<sequence length="66" mass="7671">MPLRNSPSQIRDLDDLSQISHIVADKRRGQRSLAKKSRRNRHYEKQFIRNTLTRASINPSEGPIES</sequence>
<reference evidence="2 3" key="1">
    <citation type="submission" date="2017-05" db="EMBL/GenBank/DDBJ databases">
        <title>Polynucleobacter sp. MWH-K35W1 isolated from the permanently anoxic monimolimnion of a meromictic lake.</title>
        <authorList>
            <person name="Hahn M.W."/>
        </authorList>
    </citation>
    <scope>NUCLEOTIDE SEQUENCE [LARGE SCALE GENOMIC DNA]</scope>
    <source>
        <strain evidence="2 3">MWH-K35W1</strain>
    </source>
</reference>
<comment type="caution">
    <text evidence="2">The sequence shown here is derived from an EMBL/GenBank/DDBJ whole genome shotgun (WGS) entry which is preliminary data.</text>
</comment>
<feature type="region of interest" description="Disordered" evidence="1">
    <location>
        <begin position="21"/>
        <end position="66"/>
    </location>
</feature>